<organism evidence="1 2">
    <name type="scientific">Baudoinia panamericana (strain UAMH 10762)</name>
    <name type="common">Angels' share fungus</name>
    <name type="synonym">Baudoinia compniacensis (strain UAMH 10762)</name>
    <dbReference type="NCBI Taxonomy" id="717646"/>
    <lineage>
        <taxon>Eukaryota</taxon>
        <taxon>Fungi</taxon>
        <taxon>Dikarya</taxon>
        <taxon>Ascomycota</taxon>
        <taxon>Pezizomycotina</taxon>
        <taxon>Dothideomycetes</taxon>
        <taxon>Dothideomycetidae</taxon>
        <taxon>Mycosphaerellales</taxon>
        <taxon>Teratosphaeriaceae</taxon>
        <taxon>Baudoinia</taxon>
    </lineage>
</organism>
<protein>
    <submittedName>
        <fullName evidence="1">Uncharacterized protein</fullName>
    </submittedName>
</protein>
<keyword evidence="2" id="KW-1185">Reference proteome</keyword>
<dbReference type="EMBL" id="KB445564">
    <property type="protein sequence ID" value="EMC91150.1"/>
    <property type="molecule type" value="Genomic_DNA"/>
</dbReference>
<evidence type="ECO:0000313" key="1">
    <source>
        <dbReference type="EMBL" id="EMC91150.1"/>
    </source>
</evidence>
<sequence length="110" mass="12581">MSEKNICQRFSIGLIILGFFGSHLLCHINKLIRKDIPTFTCIELVRKWNPENYETLKKQNGIVDPPRYGALGRSTASQRLRLCISIRSTGVCDPRCFTILRCERPISISI</sequence>
<dbReference type="KEGG" id="bcom:BAUCODRAFT_316751"/>
<gene>
    <name evidence="1" type="ORF">BAUCODRAFT_316751</name>
</gene>
<dbReference type="OrthoDB" id="10676615at2759"/>
<accession>M2MY01</accession>
<proteinExistence type="predicted"/>
<dbReference type="AlphaFoldDB" id="M2MY01"/>
<name>M2MY01_BAUPA</name>
<dbReference type="HOGENOM" id="CLU_2170600_0_0_1"/>
<dbReference type="RefSeq" id="XP_007681597.1">
    <property type="nucleotide sequence ID" value="XM_007683407.1"/>
</dbReference>
<dbReference type="Proteomes" id="UP000011761">
    <property type="component" value="Unassembled WGS sequence"/>
</dbReference>
<reference evidence="1 2" key="1">
    <citation type="journal article" date="2012" name="PLoS Pathog.">
        <title>Diverse lifestyles and strategies of plant pathogenesis encoded in the genomes of eighteen Dothideomycetes fungi.</title>
        <authorList>
            <person name="Ohm R.A."/>
            <person name="Feau N."/>
            <person name="Henrissat B."/>
            <person name="Schoch C.L."/>
            <person name="Horwitz B.A."/>
            <person name="Barry K.W."/>
            <person name="Condon B.J."/>
            <person name="Copeland A.C."/>
            <person name="Dhillon B."/>
            <person name="Glaser F."/>
            <person name="Hesse C.N."/>
            <person name="Kosti I."/>
            <person name="LaButti K."/>
            <person name="Lindquist E.A."/>
            <person name="Lucas S."/>
            <person name="Salamov A.A."/>
            <person name="Bradshaw R.E."/>
            <person name="Ciuffetti L."/>
            <person name="Hamelin R.C."/>
            <person name="Kema G.H.J."/>
            <person name="Lawrence C."/>
            <person name="Scott J.A."/>
            <person name="Spatafora J.W."/>
            <person name="Turgeon B.G."/>
            <person name="de Wit P.J.G.M."/>
            <person name="Zhong S."/>
            <person name="Goodwin S.B."/>
            <person name="Grigoriev I.V."/>
        </authorList>
    </citation>
    <scope>NUCLEOTIDE SEQUENCE [LARGE SCALE GENOMIC DNA]</scope>
    <source>
        <strain evidence="1 2">UAMH 10762</strain>
    </source>
</reference>
<evidence type="ECO:0000313" key="2">
    <source>
        <dbReference type="Proteomes" id="UP000011761"/>
    </source>
</evidence>
<dbReference type="GeneID" id="19111550"/>